<dbReference type="EMBL" id="KN817607">
    <property type="protein sequence ID" value="KJA17242.1"/>
    <property type="molecule type" value="Genomic_DNA"/>
</dbReference>
<dbReference type="Proteomes" id="UP000054270">
    <property type="component" value="Unassembled WGS sequence"/>
</dbReference>
<dbReference type="AlphaFoldDB" id="A0A0D2KRJ3"/>
<keyword evidence="2" id="KW-1185">Reference proteome</keyword>
<protein>
    <submittedName>
        <fullName evidence="1">Uncharacterized protein</fullName>
    </submittedName>
</protein>
<dbReference type="PROSITE" id="PS51257">
    <property type="entry name" value="PROKAR_LIPOPROTEIN"/>
    <property type="match status" value="1"/>
</dbReference>
<name>A0A0D2KRJ3_HYPSF</name>
<evidence type="ECO:0000313" key="2">
    <source>
        <dbReference type="Proteomes" id="UP000054270"/>
    </source>
</evidence>
<reference evidence="2" key="1">
    <citation type="submission" date="2014-04" db="EMBL/GenBank/DDBJ databases">
        <title>Evolutionary Origins and Diversification of the Mycorrhizal Mutualists.</title>
        <authorList>
            <consortium name="DOE Joint Genome Institute"/>
            <consortium name="Mycorrhizal Genomics Consortium"/>
            <person name="Kohler A."/>
            <person name="Kuo A."/>
            <person name="Nagy L.G."/>
            <person name="Floudas D."/>
            <person name="Copeland A."/>
            <person name="Barry K.W."/>
            <person name="Cichocki N."/>
            <person name="Veneault-Fourrey C."/>
            <person name="LaButti K."/>
            <person name="Lindquist E.A."/>
            <person name="Lipzen A."/>
            <person name="Lundell T."/>
            <person name="Morin E."/>
            <person name="Murat C."/>
            <person name="Riley R."/>
            <person name="Ohm R."/>
            <person name="Sun H."/>
            <person name="Tunlid A."/>
            <person name="Henrissat B."/>
            <person name="Grigoriev I.V."/>
            <person name="Hibbett D.S."/>
            <person name="Martin F."/>
        </authorList>
    </citation>
    <scope>NUCLEOTIDE SEQUENCE [LARGE SCALE GENOMIC DNA]</scope>
    <source>
        <strain evidence="2">FD-334 SS-4</strain>
    </source>
</reference>
<proteinExistence type="predicted"/>
<gene>
    <name evidence="1" type="ORF">HYPSUDRAFT_1042144</name>
</gene>
<evidence type="ECO:0000313" key="1">
    <source>
        <dbReference type="EMBL" id="KJA17242.1"/>
    </source>
</evidence>
<accession>A0A0D2KRJ3</accession>
<organism evidence="1 2">
    <name type="scientific">Hypholoma sublateritium (strain FD-334 SS-4)</name>
    <dbReference type="NCBI Taxonomy" id="945553"/>
    <lineage>
        <taxon>Eukaryota</taxon>
        <taxon>Fungi</taxon>
        <taxon>Dikarya</taxon>
        <taxon>Basidiomycota</taxon>
        <taxon>Agaricomycotina</taxon>
        <taxon>Agaricomycetes</taxon>
        <taxon>Agaricomycetidae</taxon>
        <taxon>Agaricales</taxon>
        <taxon>Agaricineae</taxon>
        <taxon>Strophariaceae</taxon>
        <taxon>Hypholoma</taxon>
    </lineage>
</organism>
<sequence length="94" mass="10262">MSQPRPRDGYMRARNIDIASTFAGPQMVGIASACLKNEGKYPAKGLMESRIVGRVGRRRPGLVARQIDTCQRRERTVRHGTGVDTSLQSSCAAS</sequence>